<feature type="domain" description="Fibronectin type-III" evidence="13">
    <location>
        <begin position="276"/>
        <end position="371"/>
    </location>
</feature>
<accession>A0AAD8EAU0</accession>
<evidence type="ECO:0000259" key="13">
    <source>
        <dbReference type="PROSITE" id="PS50853"/>
    </source>
</evidence>
<dbReference type="SMART" id="SM00408">
    <property type="entry name" value="IGc2"/>
    <property type="match status" value="1"/>
</dbReference>
<feature type="non-terminal residue" evidence="14">
    <location>
        <position position="1"/>
    </location>
</feature>
<dbReference type="Pfam" id="PF25059">
    <property type="entry name" value="FN3_DSCAM-DSCAML_C"/>
    <property type="match status" value="1"/>
</dbReference>
<dbReference type="InterPro" id="IPR003598">
    <property type="entry name" value="Ig_sub2"/>
</dbReference>
<dbReference type="Proteomes" id="UP001233999">
    <property type="component" value="Unassembled WGS sequence"/>
</dbReference>
<dbReference type="InterPro" id="IPR056754">
    <property type="entry name" value="DSCAM/DSCAML_C"/>
</dbReference>
<dbReference type="InterPro" id="IPR050964">
    <property type="entry name" value="Striated_Muscle_Regulatory"/>
</dbReference>
<evidence type="ECO:0000256" key="9">
    <source>
        <dbReference type="ARBA" id="ARBA00023319"/>
    </source>
</evidence>
<evidence type="ECO:0008006" key="16">
    <source>
        <dbReference type="Google" id="ProtNLM"/>
    </source>
</evidence>
<dbReference type="GO" id="GO:0007156">
    <property type="term" value="P:homophilic cell adhesion via plasma membrane adhesion molecules"/>
    <property type="evidence" value="ECO:0007669"/>
    <property type="project" value="TreeGrafter"/>
</dbReference>
<keyword evidence="3" id="KW-0732">Signal</keyword>
<sequence>MKCIYFPKNLLDVPEPPLDVRVIECASREVKLAWNEPLDGNSPILSYAVLHTQNPEDWPEIKSESHSDSLPSPPQPWARIADLRPATTYYFRVIAFNQLGASSPSRSVSVTTEPEVPSGPPRNLAVTAVGPHALHATWDPPNITDRNGQILGYYLGYVQVGLGAEDRYNYTTVKEEDSNGWILQGLNSYTKYKVVVQAFNNVGAGPASSEVTSITAEAAPSAPPQDVHCSTVSSRRLHVMWSLPPSFARNGIITSYHIMYENQCSPTSMYKDVPEAPAAIRVALSSPRSALIGWAPPSKANGVLIQYNVYEREVRHGVAKDPVRHTVSPSHTHYEANQLREKSNYEWWITAITHVGEGPSTAVMNLTPSSRVPAAILSFSTTISAPWKTDVSFHCRYVGNPRPEIFWLFNSNKVQVGPNLSVLSNGTLNLRSVTPSDAGNYTCNVQNIHHSESLVHILRVLVLPTYAKLDVLTAGWNNVTLQWTNSRAQGLVDLLGYIIRYREVGAEQDEWIEKRLPRHSLSYSVTGLDCGTLYEFSIAAYNMVGEGEAGSTREVRTLGDEPKAPPTQEAFSSSPHALTLHLERWQDGGCPISHFVLERRTLEHNWSLVTERAPPKASYTISGLEPATFYRLRVTAHNQRGATVTELRASTLTQKGLNIGTEDVSLEVGPFERPFYTYLRVSLPISVSLLALVLTLTTVAICLRRTSCTDASLPPGENNAPMKPEYYSVLSSTNQKHEGDPQLSNAAMTTEDLPEYDDDIYPYATFQAWKPSGQVSSQRGFQTFIYQGSDSPGVNSYAAGDVDGDEYAHVRPSVRSDTEEYDSPGSDSDGRIDDKPINFQSAYLRSNIRHSKFNTVICPFESSTSNEASPTPDRRFQHSKGRN</sequence>
<dbReference type="InterPro" id="IPR036116">
    <property type="entry name" value="FN3_sf"/>
</dbReference>
<evidence type="ECO:0000256" key="1">
    <source>
        <dbReference type="ARBA" id="ARBA00004167"/>
    </source>
</evidence>
<dbReference type="SMART" id="SM00060">
    <property type="entry name" value="FN3"/>
    <property type="match status" value="5"/>
</dbReference>
<keyword evidence="5" id="KW-0130">Cell adhesion</keyword>
<proteinExistence type="predicted"/>
<feature type="region of interest" description="Disordered" evidence="10">
    <location>
        <begin position="812"/>
        <end position="835"/>
    </location>
</feature>
<dbReference type="InterPro" id="IPR007110">
    <property type="entry name" value="Ig-like_dom"/>
</dbReference>
<comment type="caution">
    <text evidence="14">The sequence shown here is derived from an EMBL/GenBank/DDBJ whole genome shotgun (WGS) entry which is preliminary data.</text>
</comment>
<protein>
    <recommendedName>
        <fullName evidence="16">Down syndrome cell adhesion molecule-like protein Dscam2</fullName>
    </recommendedName>
</protein>
<evidence type="ECO:0000313" key="15">
    <source>
        <dbReference type="Proteomes" id="UP001233999"/>
    </source>
</evidence>
<dbReference type="InterPro" id="IPR036179">
    <property type="entry name" value="Ig-like_dom_sf"/>
</dbReference>
<feature type="domain" description="Fibronectin type-III" evidence="13">
    <location>
        <begin position="463"/>
        <end position="560"/>
    </location>
</feature>
<dbReference type="Gene3D" id="2.60.40.10">
    <property type="entry name" value="Immunoglobulins"/>
    <property type="match status" value="7"/>
</dbReference>
<feature type="domain" description="Fibronectin type-III" evidence="13">
    <location>
        <begin position="16"/>
        <end position="115"/>
    </location>
</feature>
<dbReference type="InterPro" id="IPR013783">
    <property type="entry name" value="Ig-like_fold"/>
</dbReference>
<dbReference type="PANTHER" id="PTHR13817">
    <property type="entry name" value="TITIN"/>
    <property type="match status" value="1"/>
</dbReference>
<evidence type="ECO:0000256" key="2">
    <source>
        <dbReference type="ARBA" id="ARBA00022692"/>
    </source>
</evidence>
<dbReference type="SMART" id="SM00409">
    <property type="entry name" value="IG"/>
    <property type="match status" value="1"/>
</dbReference>
<comment type="subcellular location">
    <subcellularLocation>
        <location evidence="1">Membrane</location>
        <topology evidence="1">Single-pass membrane protein</topology>
    </subcellularLocation>
</comment>
<keyword evidence="6 11" id="KW-1133">Transmembrane helix</keyword>
<gene>
    <name evidence="14" type="ORF">L9F63_021979</name>
</gene>
<keyword evidence="4" id="KW-0677">Repeat</keyword>
<feature type="domain" description="Fibronectin type-III" evidence="13">
    <location>
        <begin position="562"/>
        <end position="656"/>
    </location>
</feature>
<evidence type="ECO:0000256" key="7">
    <source>
        <dbReference type="ARBA" id="ARBA00023136"/>
    </source>
</evidence>
<organism evidence="14 15">
    <name type="scientific">Diploptera punctata</name>
    <name type="common">Pacific beetle cockroach</name>
    <dbReference type="NCBI Taxonomy" id="6984"/>
    <lineage>
        <taxon>Eukaryota</taxon>
        <taxon>Metazoa</taxon>
        <taxon>Ecdysozoa</taxon>
        <taxon>Arthropoda</taxon>
        <taxon>Hexapoda</taxon>
        <taxon>Insecta</taxon>
        <taxon>Pterygota</taxon>
        <taxon>Neoptera</taxon>
        <taxon>Polyneoptera</taxon>
        <taxon>Dictyoptera</taxon>
        <taxon>Blattodea</taxon>
        <taxon>Blaberoidea</taxon>
        <taxon>Blaberidae</taxon>
        <taxon>Diplopterinae</taxon>
        <taxon>Diploptera</taxon>
    </lineage>
</organism>
<evidence type="ECO:0000256" key="3">
    <source>
        <dbReference type="ARBA" id="ARBA00022729"/>
    </source>
</evidence>
<dbReference type="Pfam" id="PF13927">
    <property type="entry name" value="Ig_3"/>
    <property type="match status" value="1"/>
</dbReference>
<keyword evidence="15" id="KW-1185">Reference proteome</keyword>
<evidence type="ECO:0000256" key="5">
    <source>
        <dbReference type="ARBA" id="ARBA00022889"/>
    </source>
</evidence>
<dbReference type="GO" id="GO:0007416">
    <property type="term" value="P:synapse assembly"/>
    <property type="evidence" value="ECO:0007669"/>
    <property type="project" value="TreeGrafter"/>
</dbReference>
<dbReference type="PANTHER" id="PTHR13817:SF166">
    <property type="entry name" value="NEURONAL IGCAM-RELATED"/>
    <property type="match status" value="1"/>
</dbReference>
<evidence type="ECO:0000256" key="10">
    <source>
        <dbReference type="SAM" id="MobiDB-lite"/>
    </source>
</evidence>
<evidence type="ECO:0000256" key="11">
    <source>
        <dbReference type="SAM" id="Phobius"/>
    </source>
</evidence>
<dbReference type="CDD" id="cd00063">
    <property type="entry name" value="FN3"/>
    <property type="match status" value="5"/>
</dbReference>
<dbReference type="InterPro" id="IPR003599">
    <property type="entry name" value="Ig_sub"/>
</dbReference>
<dbReference type="InterPro" id="IPR003961">
    <property type="entry name" value="FN3_dom"/>
</dbReference>
<reference evidence="14" key="1">
    <citation type="journal article" date="2023" name="IScience">
        <title>Live-bearing cockroach genome reveals convergent evolutionary mechanisms linked to viviparity in insects and beyond.</title>
        <authorList>
            <person name="Fouks B."/>
            <person name="Harrison M.C."/>
            <person name="Mikhailova A.A."/>
            <person name="Marchal E."/>
            <person name="English S."/>
            <person name="Carruthers M."/>
            <person name="Jennings E.C."/>
            <person name="Chiamaka E.L."/>
            <person name="Frigard R.A."/>
            <person name="Pippel M."/>
            <person name="Attardo G.M."/>
            <person name="Benoit J.B."/>
            <person name="Bornberg-Bauer E."/>
            <person name="Tobe S.S."/>
        </authorList>
    </citation>
    <scope>NUCLEOTIDE SEQUENCE</scope>
    <source>
        <strain evidence="14">Stay&amp;Tobe</strain>
    </source>
</reference>
<evidence type="ECO:0000259" key="12">
    <source>
        <dbReference type="PROSITE" id="PS50835"/>
    </source>
</evidence>
<dbReference type="FunFam" id="2.60.40.10:FF:000028">
    <property type="entry name" value="Neuronal cell adhesion molecule"/>
    <property type="match status" value="1"/>
</dbReference>
<keyword evidence="7 11" id="KW-0472">Membrane</keyword>
<evidence type="ECO:0000313" key="14">
    <source>
        <dbReference type="EMBL" id="KAJ9583675.1"/>
    </source>
</evidence>
<name>A0AAD8EAU0_DIPPU</name>
<keyword evidence="8" id="KW-1015">Disulfide bond</keyword>
<evidence type="ECO:0000256" key="4">
    <source>
        <dbReference type="ARBA" id="ARBA00022737"/>
    </source>
</evidence>
<dbReference type="SUPFAM" id="SSF48726">
    <property type="entry name" value="Immunoglobulin"/>
    <property type="match status" value="1"/>
</dbReference>
<feature type="domain" description="Fibronectin type-III" evidence="13">
    <location>
        <begin position="120"/>
        <end position="218"/>
    </location>
</feature>
<keyword evidence="2 11" id="KW-0812">Transmembrane</keyword>
<feature type="domain" description="Ig-like" evidence="12">
    <location>
        <begin position="373"/>
        <end position="455"/>
    </location>
</feature>
<dbReference type="SUPFAM" id="SSF49265">
    <property type="entry name" value="Fibronectin type III"/>
    <property type="match status" value="3"/>
</dbReference>
<dbReference type="CDD" id="cd00096">
    <property type="entry name" value="Ig"/>
    <property type="match status" value="1"/>
</dbReference>
<dbReference type="AlphaFoldDB" id="A0AAD8EAU0"/>
<feature type="transmembrane region" description="Helical" evidence="11">
    <location>
        <begin position="681"/>
        <end position="703"/>
    </location>
</feature>
<dbReference type="GO" id="GO:0016020">
    <property type="term" value="C:membrane"/>
    <property type="evidence" value="ECO:0007669"/>
    <property type="project" value="UniProtKB-SubCell"/>
</dbReference>
<dbReference type="Pfam" id="PF00041">
    <property type="entry name" value="fn3"/>
    <property type="match status" value="4"/>
</dbReference>
<dbReference type="EMBL" id="JASPKZ010007548">
    <property type="protein sequence ID" value="KAJ9583675.1"/>
    <property type="molecule type" value="Genomic_DNA"/>
</dbReference>
<reference evidence="14" key="2">
    <citation type="submission" date="2023-05" db="EMBL/GenBank/DDBJ databases">
        <authorList>
            <person name="Fouks B."/>
        </authorList>
    </citation>
    <scope>NUCLEOTIDE SEQUENCE</scope>
    <source>
        <strain evidence="14">Stay&amp;Tobe</strain>
        <tissue evidence="14">Testes</tissue>
    </source>
</reference>
<keyword evidence="9" id="KW-0393">Immunoglobulin domain</keyword>
<evidence type="ECO:0000256" key="6">
    <source>
        <dbReference type="ARBA" id="ARBA00022989"/>
    </source>
</evidence>
<dbReference type="PROSITE" id="PS50835">
    <property type="entry name" value="IG_LIKE"/>
    <property type="match status" value="1"/>
</dbReference>
<feature type="region of interest" description="Disordered" evidence="10">
    <location>
        <begin position="861"/>
        <end position="883"/>
    </location>
</feature>
<dbReference type="GO" id="GO:0045202">
    <property type="term" value="C:synapse"/>
    <property type="evidence" value="ECO:0007669"/>
    <property type="project" value="TreeGrafter"/>
</dbReference>
<evidence type="ECO:0000256" key="8">
    <source>
        <dbReference type="ARBA" id="ARBA00023157"/>
    </source>
</evidence>
<dbReference type="PROSITE" id="PS50853">
    <property type="entry name" value="FN3"/>
    <property type="match status" value="5"/>
</dbReference>